<evidence type="ECO:0000256" key="2">
    <source>
        <dbReference type="ARBA" id="ARBA00023125"/>
    </source>
</evidence>
<dbReference type="Gene3D" id="1.10.443.10">
    <property type="entry name" value="Intergrase catalytic core"/>
    <property type="match status" value="1"/>
</dbReference>
<sequence>MAAQRELELLSIGTSYTPQHFKDILVLDYTKQFISKYQKKDKRMLLSATNKFKQYANKNEYTLSDLNFKVMDGFKNFLISDDSLSGETPHNYFTRFKKILRGALREDLIKSMPTENIRFSNPNKDDTLKKEVLNVEELKLLFRTHCGNAAVKSAFLFCCYTGMGLAEIKKMRWSHIKKDRLIIRREKTGSLINNKLNSTAAQLIGSRKGEDDLIFDITISNVAIKKNLKNWMFKAKIEKNITFYCARHSFATLLLFNGANLKSVADAMGHASIKTTLKYLNYVEKLKDDSIDNIPTLL</sequence>
<dbReference type="PANTHER" id="PTHR30349:SF64">
    <property type="entry name" value="PROPHAGE INTEGRASE INTD-RELATED"/>
    <property type="match status" value="1"/>
</dbReference>
<dbReference type="EMBL" id="PTJE01000008">
    <property type="protein sequence ID" value="PPK93054.1"/>
    <property type="molecule type" value="Genomic_DNA"/>
</dbReference>
<dbReference type="PROSITE" id="PS51898">
    <property type="entry name" value="TYR_RECOMBINASE"/>
    <property type="match status" value="1"/>
</dbReference>
<keyword evidence="6" id="KW-1185">Reference proteome</keyword>
<evidence type="ECO:0000256" key="3">
    <source>
        <dbReference type="ARBA" id="ARBA00023172"/>
    </source>
</evidence>
<accession>A0A2S6IFR3</accession>
<dbReference type="GO" id="GO:0015074">
    <property type="term" value="P:DNA integration"/>
    <property type="evidence" value="ECO:0007669"/>
    <property type="project" value="InterPro"/>
</dbReference>
<dbReference type="InterPro" id="IPR013762">
    <property type="entry name" value="Integrase-like_cat_sf"/>
</dbReference>
<dbReference type="Pfam" id="PF13102">
    <property type="entry name" value="Phage_int_SAM_5"/>
    <property type="match status" value="1"/>
</dbReference>
<dbReference type="InterPro" id="IPR010998">
    <property type="entry name" value="Integrase_recombinase_N"/>
</dbReference>
<reference evidence="5 6" key="1">
    <citation type="submission" date="2018-02" db="EMBL/GenBank/DDBJ databases">
        <title>Genomic Encyclopedia of Archaeal and Bacterial Type Strains, Phase II (KMG-II): from individual species to whole genera.</title>
        <authorList>
            <person name="Goeker M."/>
        </authorList>
    </citation>
    <scope>NUCLEOTIDE SEQUENCE [LARGE SCALE GENOMIC DNA]</scope>
    <source>
        <strain evidence="5 6">DSM 16809</strain>
    </source>
</reference>
<dbReference type="GO" id="GO:0003677">
    <property type="term" value="F:DNA binding"/>
    <property type="evidence" value="ECO:0007669"/>
    <property type="project" value="UniProtKB-KW"/>
</dbReference>
<dbReference type="Gene3D" id="1.10.150.130">
    <property type="match status" value="1"/>
</dbReference>
<feature type="domain" description="Tyr recombinase" evidence="4">
    <location>
        <begin position="128"/>
        <end position="292"/>
    </location>
</feature>
<comment type="caution">
    <text evidence="5">The sequence shown here is derived from an EMBL/GenBank/DDBJ whole genome shotgun (WGS) entry which is preliminary data.</text>
</comment>
<dbReference type="Pfam" id="PF00589">
    <property type="entry name" value="Phage_integrase"/>
    <property type="match status" value="1"/>
</dbReference>
<keyword evidence="2" id="KW-0238">DNA-binding</keyword>
<dbReference type="AlphaFoldDB" id="A0A2S6IFR3"/>
<dbReference type="InterPro" id="IPR011010">
    <property type="entry name" value="DNA_brk_join_enz"/>
</dbReference>
<dbReference type="CDD" id="cd01185">
    <property type="entry name" value="INTN1_C_like"/>
    <property type="match status" value="1"/>
</dbReference>
<dbReference type="Proteomes" id="UP000239002">
    <property type="component" value="Unassembled WGS sequence"/>
</dbReference>
<evidence type="ECO:0000256" key="1">
    <source>
        <dbReference type="ARBA" id="ARBA00008857"/>
    </source>
</evidence>
<evidence type="ECO:0000313" key="5">
    <source>
        <dbReference type="EMBL" id="PPK93054.1"/>
    </source>
</evidence>
<dbReference type="SUPFAM" id="SSF56349">
    <property type="entry name" value="DNA breaking-rejoining enzymes"/>
    <property type="match status" value="1"/>
</dbReference>
<evidence type="ECO:0000259" key="4">
    <source>
        <dbReference type="PROSITE" id="PS51898"/>
    </source>
</evidence>
<organism evidence="5 6">
    <name type="scientific">Nonlabens xylanidelens</name>
    <dbReference type="NCBI Taxonomy" id="191564"/>
    <lineage>
        <taxon>Bacteria</taxon>
        <taxon>Pseudomonadati</taxon>
        <taxon>Bacteroidota</taxon>
        <taxon>Flavobacteriia</taxon>
        <taxon>Flavobacteriales</taxon>
        <taxon>Flavobacteriaceae</taxon>
        <taxon>Nonlabens</taxon>
    </lineage>
</organism>
<keyword evidence="3" id="KW-0233">DNA recombination</keyword>
<evidence type="ECO:0000313" key="6">
    <source>
        <dbReference type="Proteomes" id="UP000239002"/>
    </source>
</evidence>
<protein>
    <submittedName>
        <fullName evidence="5">Site-specific recombinase XerD</fullName>
    </submittedName>
</protein>
<dbReference type="InterPro" id="IPR050090">
    <property type="entry name" value="Tyrosine_recombinase_XerCD"/>
</dbReference>
<name>A0A2S6IFR3_9FLAO</name>
<dbReference type="InterPro" id="IPR025269">
    <property type="entry name" value="SAM-like_dom"/>
</dbReference>
<gene>
    <name evidence="5" type="ORF">LY01_02759</name>
</gene>
<proteinExistence type="inferred from homology"/>
<dbReference type="GO" id="GO:0006310">
    <property type="term" value="P:DNA recombination"/>
    <property type="evidence" value="ECO:0007669"/>
    <property type="project" value="UniProtKB-KW"/>
</dbReference>
<dbReference type="PANTHER" id="PTHR30349">
    <property type="entry name" value="PHAGE INTEGRASE-RELATED"/>
    <property type="match status" value="1"/>
</dbReference>
<dbReference type="OrthoDB" id="9806835at2"/>
<dbReference type="InterPro" id="IPR002104">
    <property type="entry name" value="Integrase_catalytic"/>
</dbReference>
<comment type="similarity">
    <text evidence="1">Belongs to the 'phage' integrase family.</text>
</comment>